<dbReference type="Proteomes" id="UP000184423">
    <property type="component" value="Unassembled WGS sequence"/>
</dbReference>
<dbReference type="InterPro" id="IPR014998">
    <property type="entry name" value="DUF1848"/>
</dbReference>
<name>A0A1M4YHW5_9CLOT</name>
<accession>A0A1M4YHW5</accession>
<proteinExistence type="predicted"/>
<protein>
    <recommendedName>
        <fullName evidence="3">DUF1848 domain-containing protein</fullName>
    </recommendedName>
</protein>
<dbReference type="EMBL" id="FQVG01000031">
    <property type="protein sequence ID" value="SHF05036.1"/>
    <property type="molecule type" value="Genomic_DNA"/>
</dbReference>
<gene>
    <name evidence="1" type="ORF">SAMN02746091_01657</name>
</gene>
<evidence type="ECO:0000313" key="1">
    <source>
        <dbReference type="EMBL" id="SHF05036.1"/>
    </source>
</evidence>
<dbReference type="AlphaFoldDB" id="A0A1M4YHW5"/>
<dbReference type="Pfam" id="PF08902">
    <property type="entry name" value="DUF1848"/>
    <property type="match status" value="1"/>
</dbReference>
<reference evidence="2" key="1">
    <citation type="submission" date="2016-11" db="EMBL/GenBank/DDBJ databases">
        <authorList>
            <person name="Varghese N."/>
            <person name="Submissions S."/>
        </authorList>
    </citation>
    <scope>NUCLEOTIDE SEQUENCE [LARGE SCALE GENOMIC DNA]</scope>
    <source>
        <strain evidence="2">DSM 10124</strain>
    </source>
</reference>
<evidence type="ECO:0000313" key="2">
    <source>
        <dbReference type="Proteomes" id="UP000184423"/>
    </source>
</evidence>
<organism evidence="1 2">
    <name type="scientific">Caloramator proteoclasticus DSM 10124</name>
    <dbReference type="NCBI Taxonomy" id="1121262"/>
    <lineage>
        <taxon>Bacteria</taxon>
        <taxon>Bacillati</taxon>
        <taxon>Bacillota</taxon>
        <taxon>Clostridia</taxon>
        <taxon>Eubacteriales</taxon>
        <taxon>Clostridiaceae</taxon>
        <taxon>Caloramator</taxon>
    </lineage>
</organism>
<sequence>MIFLILSVSRRTDIPAFYSEWFLNRIKEGYVYVKNPFNAKQISKINIRPDVVDCIVFWTKDANPLMNYLDELKDYKYYFQFTITPYKKDIEPNLRNKSEIVDTFIELSKRIGKEKVILRYDPILLTDKYTLNYHKAAFSKLCQRVSGYTDKVIISFLDDYKKVSRNMKEIELKEMTAEDIYEISDYFSNVAGEYGLKIETCGEEIDLSKFGIEHGRCVDGELIEKIVGYKLKNLKRDGNRSACLCHECIDIGQYDTCAHGCLYCYANINKPKAEENYRAHNPKSPLLFGEYEEEYVIERKDVKSFRLEEGEQISLI</sequence>
<keyword evidence="2" id="KW-1185">Reference proteome</keyword>
<evidence type="ECO:0008006" key="3">
    <source>
        <dbReference type="Google" id="ProtNLM"/>
    </source>
</evidence>